<gene>
    <name evidence="1" type="ORF">ACH5RR_001397</name>
</gene>
<reference evidence="1 2" key="1">
    <citation type="submission" date="2024-11" db="EMBL/GenBank/DDBJ databases">
        <title>A near-complete genome assembly of Cinchona calisaya.</title>
        <authorList>
            <person name="Lian D.C."/>
            <person name="Zhao X.W."/>
            <person name="Wei L."/>
        </authorList>
    </citation>
    <scope>NUCLEOTIDE SEQUENCE [LARGE SCALE GENOMIC DNA]</scope>
    <source>
        <tissue evidence="1">Nenye</tissue>
    </source>
</reference>
<keyword evidence="2" id="KW-1185">Reference proteome</keyword>
<protein>
    <submittedName>
        <fullName evidence="1">Uncharacterized protein</fullName>
    </submittedName>
</protein>
<dbReference type="Proteomes" id="UP001630127">
    <property type="component" value="Unassembled WGS sequence"/>
</dbReference>
<accession>A0ABD3B3Q4</accession>
<evidence type="ECO:0000313" key="1">
    <source>
        <dbReference type="EMBL" id="KAL3538031.1"/>
    </source>
</evidence>
<organism evidence="1 2">
    <name type="scientific">Cinchona calisaya</name>
    <dbReference type="NCBI Taxonomy" id="153742"/>
    <lineage>
        <taxon>Eukaryota</taxon>
        <taxon>Viridiplantae</taxon>
        <taxon>Streptophyta</taxon>
        <taxon>Embryophyta</taxon>
        <taxon>Tracheophyta</taxon>
        <taxon>Spermatophyta</taxon>
        <taxon>Magnoliopsida</taxon>
        <taxon>eudicotyledons</taxon>
        <taxon>Gunneridae</taxon>
        <taxon>Pentapetalae</taxon>
        <taxon>asterids</taxon>
        <taxon>lamiids</taxon>
        <taxon>Gentianales</taxon>
        <taxon>Rubiaceae</taxon>
        <taxon>Cinchonoideae</taxon>
        <taxon>Cinchoneae</taxon>
        <taxon>Cinchona</taxon>
    </lineage>
</organism>
<name>A0ABD3B3Q4_9GENT</name>
<proteinExistence type="predicted"/>
<evidence type="ECO:0000313" key="2">
    <source>
        <dbReference type="Proteomes" id="UP001630127"/>
    </source>
</evidence>
<sequence>MRKSLKMDLGIANFRPSHGKVCFELDSKVTLPHHAWLGLDSEGCWQNFTYENLSLFCTKYNMQGHSEFECLKRNKATAENGVTQKRVPIEAQQTTSINERTANSNANPNATLKAGNLEVVPFSGVIVVEEDPAISPLPVMTELVVVCLQADEETTERPDTNQLPTIQ</sequence>
<dbReference type="AlphaFoldDB" id="A0ABD3B3Q4"/>
<dbReference type="EMBL" id="JBJUIK010000001">
    <property type="protein sequence ID" value="KAL3538031.1"/>
    <property type="molecule type" value="Genomic_DNA"/>
</dbReference>
<comment type="caution">
    <text evidence="1">The sequence shown here is derived from an EMBL/GenBank/DDBJ whole genome shotgun (WGS) entry which is preliminary data.</text>
</comment>